<evidence type="ECO:0000313" key="1">
    <source>
        <dbReference type="EMBL" id="PRY41966.1"/>
    </source>
</evidence>
<name>A0A2T0T8K5_9BACT</name>
<gene>
    <name evidence="1" type="ORF">CLV58_105168</name>
</gene>
<accession>A0A2T0T8K5</accession>
<comment type="caution">
    <text evidence="1">The sequence shown here is derived from an EMBL/GenBank/DDBJ whole genome shotgun (WGS) entry which is preliminary data.</text>
</comment>
<proteinExistence type="predicted"/>
<dbReference type="AlphaFoldDB" id="A0A2T0T8K5"/>
<sequence>MTLNKGDMVTTKLTNLQLELIQTFSYTLPDEQMIEIRQLLAKYFLDKADAEMDRLWQENAWDENTIDEWAKGHDRTPYKPQA</sequence>
<organism evidence="1 2">
    <name type="scientific">Spirosoma oryzae</name>
    <dbReference type="NCBI Taxonomy" id="1469603"/>
    <lineage>
        <taxon>Bacteria</taxon>
        <taxon>Pseudomonadati</taxon>
        <taxon>Bacteroidota</taxon>
        <taxon>Cytophagia</taxon>
        <taxon>Cytophagales</taxon>
        <taxon>Cytophagaceae</taxon>
        <taxon>Spirosoma</taxon>
    </lineage>
</organism>
<keyword evidence="2" id="KW-1185">Reference proteome</keyword>
<dbReference type="Proteomes" id="UP000238375">
    <property type="component" value="Unassembled WGS sequence"/>
</dbReference>
<reference evidence="1 2" key="1">
    <citation type="submission" date="2018-03" db="EMBL/GenBank/DDBJ databases">
        <title>Genomic Encyclopedia of Archaeal and Bacterial Type Strains, Phase II (KMG-II): from individual species to whole genera.</title>
        <authorList>
            <person name="Goeker M."/>
        </authorList>
    </citation>
    <scope>NUCLEOTIDE SEQUENCE [LARGE SCALE GENOMIC DNA]</scope>
    <source>
        <strain evidence="1 2">DSM 28354</strain>
    </source>
</reference>
<dbReference type="EMBL" id="PVTE01000005">
    <property type="protein sequence ID" value="PRY41966.1"/>
    <property type="molecule type" value="Genomic_DNA"/>
</dbReference>
<protein>
    <submittedName>
        <fullName evidence="1">Uncharacterized protein</fullName>
    </submittedName>
</protein>
<evidence type="ECO:0000313" key="2">
    <source>
        <dbReference type="Proteomes" id="UP000238375"/>
    </source>
</evidence>